<dbReference type="Gene3D" id="1.10.3210.10">
    <property type="entry name" value="Hypothetical protein af1432"/>
    <property type="match status" value="1"/>
</dbReference>
<dbReference type="SMART" id="SM00471">
    <property type="entry name" value="HDc"/>
    <property type="match status" value="1"/>
</dbReference>
<name>G8ZY96_TORDE</name>
<dbReference type="InterPro" id="IPR006674">
    <property type="entry name" value="HD_domain"/>
</dbReference>
<dbReference type="SUPFAM" id="SSF109604">
    <property type="entry name" value="HD-domain/PDEase-like"/>
    <property type="match status" value="1"/>
</dbReference>
<feature type="domain" description="HD" evidence="1">
    <location>
        <begin position="56"/>
        <end position="166"/>
    </location>
</feature>
<dbReference type="InParanoid" id="G8ZY96"/>
<dbReference type="PANTHER" id="PTHR35569:SF1">
    <property type="entry name" value="CYANAMIDE HYDRATASE DDI2-RELATED"/>
    <property type="match status" value="1"/>
</dbReference>
<dbReference type="OrthoDB" id="10033309at2759"/>
<accession>G8ZY96</accession>
<protein>
    <recommendedName>
        <fullName evidence="1">HD domain-containing protein</fullName>
    </recommendedName>
</protein>
<evidence type="ECO:0000313" key="2">
    <source>
        <dbReference type="EMBL" id="CCE93863.1"/>
    </source>
</evidence>
<proteinExistence type="predicted"/>
<dbReference type="AlphaFoldDB" id="G8ZY96"/>
<keyword evidence="3" id="KW-1185">Reference proteome</keyword>
<reference evidence="2 3" key="1">
    <citation type="journal article" date="2011" name="Proc. Natl. Acad. Sci. U.S.A.">
        <title>Evolutionary erosion of yeast sex chromosomes by mating-type switching accidents.</title>
        <authorList>
            <person name="Gordon J.L."/>
            <person name="Armisen D."/>
            <person name="Proux-Wera E."/>
            <person name="Oheigeartaigh S.S."/>
            <person name="Byrne K.P."/>
            <person name="Wolfe K.H."/>
        </authorList>
    </citation>
    <scope>NUCLEOTIDE SEQUENCE [LARGE SCALE GENOMIC DNA]</scope>
    <source>
        <strain evidence="3">ATCC 10662 / CBS 1146 / NBRC 0425 / NCYC 2629 / NRRL Y-866</strain>
    </source>
</reference>
<dbReference type="EMBL" id="HE616748">
    <property type="protein sequence ID" value="CCE93863.1"/>
    <property type="molecule type" value="Genomic_DNA"/>
</dbReference>
<dbReference type="eggNOG" id="ENOG502QTPD">
    <property type="taxonomic scope" value="Eukaryota"/>
</dbReference>
<evidence type="ECO:0000313" key="3">
    <source>
        <dbReference type="Proteomes" id="UP000005627"/>
    </source>
</evidence>
<dbReference type="Proteomes" id="UP000005627">
    <property type="component" value="Chromosome 7"/>
</dbReference>
<dbReference type="FunCoup" id="G8ZY96">
    <property type="interactions" value="36"/>
</dbReference>
<dbReference type="CDD" id="cd00077">
    <property type="entry name" value="HDc"/>
    <property type="match status" value="1"/>
</dbReference>
<dbReference type="GeneID" id="11505315"/>
<dbReference type="KEGG" id="tdl:TDEL_0G04960"/>
<evidence type="ECO:0000259" key="1">
    <source>
        <dbReference type="PROSITE" id="PS51831"/>
    </source>
</evidence>
<gene>
    <name evidence="2" type="primary">TDEL0G04960</name>
    <name evidence="2" type="ORF">TDEL_0G04960</name>
</gene>
<dbReference type="Pfam" id="PF01966">
    <property type="entry name" value="HD"/>
    <property type="match status" value="1"/>
</dbReference>
<dbReference type="InterPro" id="IPR003607">
    <property type="entry name" value="HD/PDEase_dom"/>
</dbReference>
<dbReference type="RefSeq" id="XP_003683074.1">
    <property type="nucleotide sequence ID" value="XM_003683026.1"/>
</dbReference>
<dbReference type="HOGENOM" id="CLU_945136_0_0_1"/>
<feature type="non-terminal residue" evidence="2">
    <location>
        <position position="1"/>
    </location>
</feature>
<organism evidence="2 3">
    <name type="scientific">Torulaspora delbrueckii</name>
    <name type="common">Yeast</name>
    <name type="synonym">Candida colliculosa</name>
    <dbReference type="NCBI Taxonomy" id="4950"/>
    <lineage>
        <taxon>Eukaryota</taxon>
        <taxon>Fungi</taxon>
        <taxon>Dikarya</taxon>
        <taxon>Ascomycota</taxon>
        <taxon>Saccharomycotina</taxon>
        <taxon>Saccharomycetes</taxon>
        <taxon>Saccharomycetales</taxon>
        <taxon>Saccharomycetaceae</taxon>
        <taxon>Torulaspora</taxon>
    </lineage>
</organism>
<dbReference type="NCBIfam" id="TIGR03401">
    <property type="entry name" value="cyanamide_fam"/>
    <property type="match status" value="1"/>
</dbReference>
<dbReference type="InterPro" id="IPR017771">
    <property type="entry name" value="Cyanamide_hydratase_HD"/>
</dbReference>
<sequence length="295" mass="33246">SKSKCQSTVSSQLKERLAKLLNVQRHQVSKSVIPFPSGKVAEFFLNYAKKELPIATLNHSLRVFQYCAAIIKDQFPQWEIDHEVLLVTALLHDIATTDKNIAGTKLSFEFYGGWIARELILKETAGDTDYADAVSEAIIRHQELSTSGSISALGLILQIATTLDNVGANTNLTHQETIYAINAAIPRENWASCFSNVLFKEVAEKPWSHSTTLDVPEFNKTVLGNTAKYENNDAKRSPLRIIIYYIYKHNIQGKTTFDSLLGVTWTDQIHLTRTFHPSTFSIRLFIAYGLFIVFF</sequence>
<dbReference type="PROSITE" id="PS51831">
    <property type="entry name" value="HD"/>
    <property type="match status" value="1"/>
</dbReference>
<dbReference type="PANTHER" id="PTHR35569">
    <property type="entry name" value="CYANAMIDE HYDRATASE DDI2-RELATED"/>
    <property type="match status" value="1"/>
</dbReference>